<dbReference type="Gene3D" id="3.40.50.720">
    <property type="entry name" value="NAD(P)-binding Rossmann-like Domain"/>
    <property type="match status" value="1"/>
</dbReference>
<evidence type="ECO:0000259" key="4">
    <source>
        <dbReference type="SMART" id="SM00382"/>
    </source>
</evidence>
<dbReference type="InterPro" id="IPR011032">
    <property type="entry name" value="GroES-like_sf"/>
</dbReference>
<dbReference type="InterPro" id="IPR020843">
    <property type="entry name" value="ER"/>
</dbReference>
<evidence type="ECO:0000313" key="6">
    <source>
        <dbReference type="EMBL" id="QBZ55816.1"/>
    </source>
</evidence>
<accession>A0A4P7N501</accession>
<dbReference type="GO" id="GO:0016887">
    <property type="term" value="F:ATP hydrolysis activity"/>
    <property type="evidence" value="ECO:0007669"/>
    <property type="project" value="RHEA"/>
</dbReference>
<dbReference type="Pfam" id="PF21530">
    <property type="entry name" value="Pif1_2B_dom"/>
    <property type="match status" value="1"/>
</dbReference>
<dbReference type="FunFam" id="3.40.50.720:FF:000121">
    <property type="entry name" value="Prostaglandin reductase 2"/>
    <property type="match status" value="1"/>
</dbReference>
<dbReference type="SMART" id="SM00382">
    <property type="entry name" value="AAA"/>
    <property type="match status" value="1"/>
</dbReference>
<keyword evidence="2" id="KW-0234">DNA repair</keyword>
<dbReference type="SUPFAM" id="SSF51735">
    <property type="entry name" value="NAD(P)-binding Rossmann-fold domains"/>
    <property type="match status" value="1"/>
</dbReference>
<feature type="compositionally biased region" description="Polar residues" evidence="3">
    <location>
        <begin position="1055"/>
        <end position="1065"/>
    </location>
</feature>
<evidence type="ECO:0000256" key="2">
    <source>
        <dbReference type="RuleBase" id="RU363044"/>
    </source>
</evidence>
<feature type="region of interest" description="Disordered" evidence="3">
    <location>
        <begin position="390"/>
        <end position="429"/>
    </location>
</feature>
<comment type="catalytic activity">
    <reaction evidence="2">
        <text>ATP + H2O = ADP + phosphate + H(+)</text>
        <dbReference type="Rhea" id="RHEA:13065"/>
        <dbReference type="ChEBI" id="CHEBI:15377"/>
        <dbReference type="ChEBI" id="CHEBI:15378"/>
        <dbReference type="ChEBI" id="CHEBI:30616"/>
        <dbReference type="ChEBI" id="CHEBI:43474"/>
        <dbReference type="ChEBI" id="CHEBI:456216"/>
        <dbReference type="EC" id="5.6.2.3"/>
    </reaction>
</comment>
<keyword evidence="2" id="KW-0067">ATP-binding</keyword>
<dbReference type="GO" id="GO:0006310">
    <property type="term" value="P:DNA recombination"/>
    <property type="evidence" value="ECO:0007669"/>
    <property type="project" value="UniProtKB-KW"/>
</dbReference>
<name>A0A4P7N501_PYROR</name>
<protein>
    <recommendedName>
        <fullName evidence="2">ATP-dependent DNA helicase</fullName>
        <ecNumber evidence="2">5.6.2.3</ecNumber>
    </recommendedName>
</protein>
<feature type="domain" description="Enoyl reductase (ER)" evidence="5">
    <location>
        <begin position="22"/>
        <end position="344"/>
    </location>
</feature>
<keyword evidence="2" id="KW-0227">DNA damage</keyword>
<keyword evidence="2" id="KW-0347">Helicase</keyword>
<dbReference type="InterPro" id="IPR045010">
    <property type="entry name" value="MDR_fam"/>
</dbReference>
<dbReference type="CDD" id="cd05288">
    <property type="entry name" value="PGDH"/>
    <property type="match status" value="1"/>
</dbReference>
<keyword evidence="2" id="KW-0378">Hydrolase</keyword>
<gene>
    <name evidence="6" type="ORF">PoMZ_00718</name>
</gene>
<dbReference type="InterPro" id="IPR010285">
    <property type="entry name" value="DNA_helicase_pif1-like_DEAD"/>
</dbReference>
<dbReference type="Pfam" id="PF16884">
    <property type="entry name" value="ADH_N_2"/>
    <property type="match status" value="1"/>
</dbReference>
<dbReference type="GO" id="GO:0000723">
    <property type="term" value="P:telomere maintenance"/>
    <property type="evidence" value="ECO:0007669"/>
    <property type="project" value="InterPro"/>
</dbReference>
<dbReference type="EMBL" id="CP034205">
    <property type="protein sequence ID" value="QBZ55816.1"/>
    <property type="molecule type" value="Genomic_DNA"/>
</dbReference>
<dbReference type="InterPro" id="IPR013149">
    <property type="entry name" value="ADH-like_C"/>
</dbReference>
<comment type="similarity">
    <text evidence="2">Belongs to the helicase family.</text>
</comment>
<proteinExistence type="inferred from homology"/>
<dbReference type="SUPFAM" id="SSF63829">
    <property type="entry name" value="Calcium-dependent phosphotriesterase"/>
    <property type="match status" value="1"/>
</dbReference>
<organism evidence="6 7">
    <name type="scientific">Pyricularia oryzae</name>
    <name type="common">Rice blast fungus</name>
    <name type="synonym">Magnaporthe oryzae</name>
    <dbReference type="NCBI Taxonomy" id="318829"/>
    <lineage>
        <taxon>Eukaryota</taxon>
        <taxon>Fungi</taxon>
        <taxon>Dikarya</taxon>
        <taxon>Ascomycota</taxon>
        <taxon>Pezizomycotina</taxon>
        <taxon>Sordariomycetes</taxon>
        <taxon>Sordariomycetidae</taxon>
        <taxon>Magnaporthales</taxon>
        <taxon>Pyriculariaceae</taxon>
        <taxon>Pyricularia</taxon>
    </lineage>
</organism>
<dbReference type="SMART" id="SM00829">
    <property type="entry name" value="PKS_ER"/>
    <property type="match status" value="1"/>
</dbReference>
<dbReference type="GO" id="GO:0043139">
    <property type="term" value="F:5'-3' DNA helicase activity"/>
    <property type="evidence" value="ECO:0007669"/>
    <property type="project" value="UniProtKB-EC"/>
</dbReference>
<dbReference type="SUPFAM" id="SSF50129">
    <property type="entry name" value="GroES-like"/>
    <property type="match status" value="1"/>
</dbReference>
<dbReference type="Pfam" id="PF00107">
    <property type="entry name" value="ADH_zinc_N"/>
    <property type="match status" value="1"/>
</dbReference>
<dbReference type="InterPro" id="IPR049163">
    <property type="entry name" value="Pif1-like_2B_dom"/>
</dbReference>
<dbReference type="CDD" id="cd18809">
    <property type="entry name" value="SF1_C_RecD"/>
    <property type="match status" value="1"/>
</dbReference>
<dbReference type="GO" id="GO:0016628">
    <property type="term" value="F:oxidoreductase activity, acting on the CH-CH group of donors, NAD or NADP as acceptor"/>
    <property type="evidence" value="ECO:0007669"/>
    <property type="project" value="InterPro"/>
</dbReference>
<dbReference type="PANTHER" id="PTHR43205:SF7">
    <property type="entry name" value="PROSTAGLANDIN REDUCTASE 1"/>
    <property type="match status" value="1"/>
</dbReference>
<dbReference type="SUPFAM" id="SSF52540">
    <property type="entry name" value="P-loop containing nucleoside triphosphate hydrolases"/>
    <property type="match status" value="2"/>
</dbReference>
<dbReference type="InterPro" id="IPR003593">
    <property type="entry name" value="AAA+_ATPase"/>
</dbReference>
<sequence length="1446" mass="157747">MAPTSNKAIIFKKAPEGFPKPGEDLVIEDRPLELVAPEGGVVAQVLYASFDPYQRGRLRKPEVKSYFPAMTIGQPLENTSLLRVLESKSERFAKGDVLKHSLCPNQQYVVLSAEQAQQQSIFKVEESSEFELAHHLGVLGMPGLTAYASLFEIGKPKKGETILVSSAAGAVGQVVGQLAKREGLTVIGSVGSDDKVEYCKELGFDHVFNYKKESPDAALTRLAPNGIDIYYENVGGEHLEAALKHMNKYGRIPTCGMISEYNVKPEDQKGIKGLMSIVSKEITMRGFLYQSIAGPWAAKFKEDVTKGLKDGSIKAKLHVVEGIENGPEGFVGMLRGENFGKAVLKIGEMEEENCGYRVENRDERIASGLGFAKQLARQAAARSVGSATVETASSHSTDAAKPVTAVHTLPPSPPCKPIKRRRGARASSPCSQAAELLDLPSLDSSEFKVEDGADSTMLICDELSDPESSAQTVMHPPCNPKSNMAAARPIAVDLSLVPDSALFVIDKVGGSLKPVLDPAQSALVDRIVRGENVFFTGSAGSGKSTVLKAFVERLRRAGKRVDVVAPTGRAALEVEGSTVHSYAGWDATALSLEQATGRAHTRSVKKRLRRTDVLVIDEISMVSSFMFDLLSHVMQTARHGDERPFGGAQVVVSGDFFQLPPVKPFENCYFCGRELQIDGRSGNLRLCPGTQFETKRQVCRKPRFFDERDMWAFCSSAWRQCKFGCVELQTIHRQRDNTLIRILQKCRTGYHLDQSEIDLLSAPRPHIVDATQLLPKREDVLRENETRYNNLPKDSERQYQSVDSVEDCPDNLYKSFSSRLEHHKFLDCLKLRTGMVIILRSNISPKQGLVNGSQGIVIGFANIDPKRLPRVAEVDDNGAPISPQGQPILYSTYAMLQVAKICEFVDQADKKQWPVVRFHNGLTRLIMAECSVNKYYIPEQRLPVLVCRTQIPLMAGWAMTVHRSQGMTMDRVVVDLAKAFERGQAYVALSRTRTLEGLQLKGKTDALSRPFSADPQVRDFYQRHFGYVTRGLVKADEDDDGIERTYGLKGALTTEDASASQQSFGTPRPPPKRAAQQQTQHRLEEDLVLSAIKAITGAPFYRLFSSHPSAHHTASNLLQLPTPPQPHNNKTLISSRLYSSSPHFNIKMRFSNFLVGLAPLAAASPLVARQNNQAAAQVALIGGTVESIGVRSNGNLLVSRLDNGQIFSVDMSNRRPSLLVPSLGPNINQAGSMVEIGNDVWYVVGGRANVPGSYGIYKIDLGNTTAGQSVPASTVATIQGSRMLNGLTRGWNDDTLLVGDTLAGMVYRVTISSGEVSAVISNDQALAPGQTVGFGIDGMKYVNNTLFFTNIGKQTFNKISIDDQGKPGSVVQIFSGTPGDDFTFNEAGDAFMATNFQNSVIKVSPEGNITKLATVQGSTCTAFGKTDSTKNMLFVGSGAQVVSLTI</sequence>
<evidence type="ECO:0000256" key="3">
    <source>
        <dbReference type="SAM" id="MobiDB-lite"/>
    </source>
</evidence>
<dbReference type="GO" id="GO:0006281">
    <property type="term" value="P:DNA repair"/>
    <property type="evidence" value="ECO:0007669"/>
    <property type="project" value="UniProtKB-KW"/>
</dbReference>
<dbReference type="PANTHER" id="PTHR43205">
    <property type="entry name" value="PROSTAGLANDIN REDUCTASE"/>
    <property type="match status" value="1"/>
</dbReference>
<feature type="domain" description="AAA+ ATPase" evidence="4">
    <location>
        <begin position="529"/>
        <end position="655"/>
    </location>
</feature>
<evidence type="ECO:0000313" key="7">
    <source>
        <dbReference type="Proteomes" id="UP000294847"/>
    </source>
</evidence>
<dbReference type="Gene3D" id="3.90.180.10">
    <property type="entry name" value="Medium-chain alcohol dehydrogenases, catalytic domain"/>
    <property type="match status" value="1"/>
</dbReference>
<dbReference type="InterPro" id="IPR041694">
    <property type="entry name" value="ADH_N_2"/>
</dbReference>
<dbReference type="Proteomes" id="UP000294847">
    <property type="component" value="Chromosome 2"/>
</dbReference>
<keyword evidence="2" id="KW-0233">DNA recombination</keyword>
<dbReference type="Gene3D" id="2.120.10.30">
    <property type="entry name" value="TolB, C-terminal domain"/>
    <property type="match status" value="1"/>
</dbReference>
<keyword evidence="1" id="KW-0560">Oxidoreductase</keyword>
<dbReference type="Pfam" id="PF05970">
    <property type="entry name" value="PIF1"/>
    <property type="match status" value="1"/>
</dbReference>
<dbReference type="InterPro" id="IPR011042">
    <property type="entry name" value="6-blade_b-propeller_TolB-like"/>
</dbReference>
<keyword evidence="2" id="KW-0547">Nucleotide-binding</keyword>
<reference evidence="6 7" key="1">
    <citation type="journal article" date="2019" name="Mol. Biol. Evol.">
        <title>Blast fungal genomes show frequent chromosomal changes, gene gains and losses, and effector gene turnover.</title>
        <authorList>
            <person name="Gomez Luciano L.B."/>
            <person name="Jason Tsai I."/>
            <person name="Chuma I."/>
            <person name="Tosa Y."/>
            <person name="Chen Y.H."/>
            <person name="Li J.Y."/>
            <person name="Li M.Y."/>
            <person name="Jade Lu M.Y."/>
            <person name="Nakayashiki H."/>
            <person name="Li W.H."/>
        </authorList>
    </citation>
    <scope>NUCLEOTIDE SEQUENCE [LARGE SCALE GENOMIC DNA]</scope>
    <source>
        <strain evidence="6">MZ5-1-6</strain>
    </source>
</reference>
<evidence type="ECO:0000259" key="5">
    <source>
        <dbReference type="SMART" id="SM00829"/>
    </source>
</evidence>
<dbReference type="GO" id="GO:0005524">
    <property type="term" value="F:ATP binding"/>
    <property type="evidence" value="ECO:0007669"/>
    <property type="project" value="UniProtKB-KW"/>
</dbReference>
<feature type="region of interest" description="Disordered" evidence="3">
    <location>
        <begin position="1051"/>
        <end position="1082"/>
    </location>
</feature>
<evidence type="ECO:0000256" key="1">
    <source>
        <dbReference type="ARBA" id="ARBA00023002"/>
    </source>
</evidence>
<dbReference type="InterPro" id="IPR027417">
    <property type="entry name" value="P-loop_NTPase"/>
</dbReference>
<dbReference type="Gene3D" id="3.40.50.300">
    <property type="entry name" value="P-loop containing nucleotide triphosphate hydrolases"/>
    <property type="match status" value="2"/>
</dbReference>
<dbReference type="EC" id="5.6.2.3" evidence="2"/>
<comment type="cofactor">
    <cofactor evidence="2">
        <name>Mg(2+)</name>
        <dbReference type="ChEBI" id="CHEBI:18420"/>
    </cofactor>
</comment>
<dbReference type="InterPro" id="IPR036291">
    <property type="entry name" value="NAD(P)-bd_dom_sf"/>
</dbReference>